<keyword evidence="1" id="KW-1133">Transmembrane helix</keyword>
<organism evidence="2 3">
    <name type="scientific">Sphingomonas jinjuensis</name>
    <dbReference type="NCBI Taxonomy" id="535907"/>
    <lineage>
        <taxon>Bacteria</taxon>
        <taxon>Pseudomonadati</taxon>
        <taxon>Pseudomonadota</taxon>
        <taxon>Alphaproteobacteria</taxon>
        <taxon>Sphingomonadales</taxon>
        <taxon>Sphingomonadaceae</taxon>
        <taxon>Sphingomonas</taxon>
    </lineage>
</organism>
<feature type="transmembrane region" description="Helical" evidence="1">
    <location>
        <begin position="34"/>
        <end position="52"/>
    </location>
</feature>
<dbReference type="GO" id="GO:0032259">
    <property type="term" value="P:methylation"/>
    <property type="evidence" value="ECO:0007669"/>
    <property type="project" value="UniProtKB-KW"/>
</dbReference>
<keyword evidence="3" id="KW-1185">Reference proteome</keyword>
<gene>
    <name evidence="2" type="ORF">GGQ80_002657</name>
</gene>
<keyword evidence="1" id="KW-0472">Membrane</keyword>
<protein>
    <submittedName>
        <fullName evidence="2">Tetrahydromethanopterin S-methyltransferase subunit F</fullName>
    </submittedName>
</protein>
<keyword evidence="1" id="KW-0812">Transmembrane</keyword>
<keyword evidence="2" id="KW-0489">Methyltransferase</keyword>
<comment type="caution">
    <text evidence="2">The sequence shown here is derived from an EMBL/GenBank/DDBJ whole genome shotgun (WGS) entry which is preliminary data.</text>
</comment>
<evidence type="ECO:0000313" key="2">
    <source>
        <dbReference type="EMBL" id="MBB4154741.1"/>
    </source>
</evidence>
<name>A0A840FD98_9SPHN</name>
<proteinExistence type="predicted"/>
<sequence>MSERPPPAAGGLLIAAGAMSGAAIGFLYGQATPGFLAGLAIGIVAAIVIWQVDSRRR</sequence>
<dbReference type="Proteomes" id="UP000529795">
    <property type="component" value="Unassembled WGS sequence"/>
</dbReference>
<dbReference type="EMBL" id="JACIEV010000007">
    <property type="protein sequence ID" value="MBB4154741.1"/>
    <property type="molecule type" value="Genomic_DNA"/>
</dbReference>
<dbReference type="AlphaFoldDB" id="A0A840FD98"/>
<dbReference type="RefSeq" id="WP_183985613.1">
    <property type="nucleotide sequence ID" value="NZ_JACIEV010000007.1"/>
</dbReference>
<keyword evidence="2" id="KW-0808">Transferase</keyword>
<evidence type="ECO:0000313" key="3">
    <source>
        <dbReference type="Proteomes" id="UP000529795"/>
    </source>
</evidence>
<reference evidence="2 3" key="1">
    <citation type="submission" date="2020-08" db="EMBL/GenBank/DDBJ databases">
        <title>Genomic Encyclopedia of Type Strains, Phase IV (KMG-IV): sequencing the most valuable type-strain genomes for metagenomic binning, comparative biology and taxonomic classification.</title>
        <authorList>
            <person name="Goeker M."/>
        </authorList>
    </citation>
    <scope>NUCLEOTIDE SEQUENCE [LARGE SCALE GENOMIC DNA]</scope>
    <source>
        <strain evidence="2 3">YC6723</strain>
    </source>
</reference>
<evidence type="ECO:0000256" key="1">
    <source>
        <dbReference type="SAM" id="Phobius"/>
    </source>
</evidence>
<feature type="transmembrane region" description="Helical" evidence="1">
    <location>
        <begin position="7"/>
        <end position="28"/>
    </location>
</feature>
<accession>A0A840FD98</accession>
<dbReference type="GO" id="GO:0008168">
    <property type="term" value="F:methyltransferase activity"/>
    <property type="evidence" value="ECO:0007669"/>
    <property type="project" value="UniProtKB-KW"/>
</dbReference>